<evidence type="ECO:0000313" key="18">
    <source>
        <dbReference type="EMBL" id="BAY67797.1"/>
    </source>
</evidence>
<dbReference type="GO" id="GO:0015344">
    <property type="term" value="F:siderophore uptake transmembrane transporter activity"/>
    <property type="evidence" value="ECO:0007669"/>
    <property type="project" value="TreeGrafter"/>
</dbReference>
<dbReference type="EMBL" id="AP018216">
    <property type="protein sequence ID" value="BAY67797.1"/>
    <property type="molecule type" value="Genomic_DNA"/>
</dbReference>
<evidence type="ECO:0000256" key="10">
    <source>
        <dbReference type="ARBA" id="ARBA00023077"/>
    </source>
</evidence>
<dbReference type="InterPro" id="IPR000531">
    <property type="entry name" value="Beta-barrel_TonB"/>
</dbReference>
<evidence type="ECO:0000256" key="4">
    <source>
        <dbReference type="ARBA" id="ARBA00022452"/>
    </source>
</evidence>
<keyword evidence="3 13" id="KW-0813">Transport</keyword>
<dbReference type="Gene3D" id="2.170.130.10">
    <property type="entry name" value="TonB-dependent receptor, plug domain"/>
    <property type="match status" value="1"/>
</dbReference>
<feature type="domain" description="TonB-dependent receptor plug" evidence="16">
    <location>
        <begin position="224"/>
        <end position="326"/>
    </location>
</feature>
<keyword evidence="7" id="KW-0732">Signal</keyword>
<evidence type="ECO:0000256" key="14">
    <source>
        <dbReference type="RuleBase" id="RU003357"/>
    </source>
</evidence>
<dbReference type="GO" id="GO:0015891">
    <property type="term" value="P:siderophore transport"/>
    <property type="evidence" value="ECO:0007669"/>
    <property type="project" value="InterPro"/>
</dbReference>
<dbReference type="InterPro" id="IPR036942">
    <property type="entry name" value="Beta-barrel_TonB_sf"/>
</dbReference>
<feature type="domain" description="AMIN" evidence="17">
    <location>
        <begin position="73"/>
        <end position="171"/>
    </location>
</feature>
<dbReference type="PANTHER" id="PTHR32552:SF68">
    <property type="entry name" value="FERRICHROME OUTER MEMBRANE TRANSPORTER_PHAGE RECEPTOR"/>
    <property type="match status" value="1"/>
</dbReference>
<dbReference type="NCBIfam" id="TIGR01783">
    <property type="entry name" value="TonB-siderophor"/>
    <property type="match status" value="1"/>
</dbReference>
<dbReference type="FunFam" id="2.40.170.20:FF:000005">
    <property type="entry name" value="TonB-dependent siderophore receptor"/>
    <property type="match status" value="1"/>
</dbReference>
<dbReference type="AlphaFoldDB" id="A0A1Z4KFS7"/>
<dbReference type="InterPro" id="IPR021731">
    <property type="entry name" value="AMIN_dom"/>
</dbReference>
<dbReference type="GO" id="GO:0009279">
    <property type="term" value="C:cell outer membrane"/>
    <property type="evidence" value="ECO:0007669"/>
    <property type="project" value="UniProtKB-SubCell"/>
</dbReference>
<keyword evidence="4 13" id="KW-1134">Transmembrane beta strand</keyword>
<evidence type="ECO:0000256" key="8">
    <source>
        <dbReference type="ARBA" id="ARBA00023004"/>
    </source>
</evidence>
<dbReference type="PROSITE" id="PS52016">
    <property type="entry name" value="TONB_DEPENDENT_REC_3"/>
    <property type="match status" value="1"/>
</dbReference>
<evidence type="ECO:0000259" key="15">
    <source>
        <dbReference type="Pfam" id="PF00593"/>
    </source>
</evidence>
<keyword evidence="11 13" id="KW-0472">Membrane</keyword>
<evidence type="ECO:0000256" key="13">
    <source>
        <dbReference type="PROSITE-ProRule" id="PRU01360"/>
    </source>
</evidence>
<organism evidence="18 19">
    <name type="scientific">Trichormus variabilis NIES-23</name>
    <dbReference type="NCBI Taxonomy" id="1973479"/>
    <lineage>
        <taxon>Bacteria</taxon>
        <taxon>Bacillati</taxon>
        <taxon>Cyanobacteriota</taxon>
        <taxon>Cyanophyceae</taxon>
        <taxon>Nostocales</taxon>
        <taxon>Nostocaceae</taxon>
        <taxon>Trichormus</taxon>
    </lineage>
</organism>
<dbReference type="InterPro" id="IPR012910">
    <property type="entry name" value="Plug_dom"/>
</dbReference>
<dbReference type="Pfam" id="PF11741">
    <property type="entry name" value="AMIN"/>
    <property type="match status" value="1"/>
</dbReference>
<reference evidence="18 19" key="1">
    <citation type="submission" date="2017-06" db="EMBL/GenBank/DDBJ databases">
        <title>Genome sequencing of cyanobaciteial culture collection at National Institute for Environmental Studies (NIES).</title>
        <authorList>
            <person name="Hirose Y."/>
            <person name="Shimura Y."/>
            <person name="Fujisawa T."/>
            <person name="Nakamura Y."/>
            <person name="Kawachi M."/>
        </authorList>
    </citation>
    <scope>NUCLEOTIDE SEQUENCE [LARGE SCALE GENOMIC DNA]</scope>
    <source>
        <strain evidence="18 19">NIES-23</strain>
    </source>
</reference>
<accession>A0A1Z4KFS7</accession>
<dbReference type="InterPro" id="IPR010105">
    <property type="entry name" value="TonB_sidphr_rcpt"/>
</dbReference>
<dbReference type="PANTHER" id="PTHR32552">
    <property type="entry name" value="FERRICHROME IRON RECEPTOR-RELATED"/>
    <property type="match status" value="1"/>
</dbReference>
<dbReference type="Pfam" id="PF00593">
    <property type="entry name" value="TonB_dep_Rec_b-barrel"/>
    <property type="match status" value="1"/>
</dbReference>
<evidence type="ECO:0000256" key="6">
    <source>
        <dbReference type="ARBA" id="ARBA00022692"/>
    </source>
</evidence>
<evidence type="ECO:0000256" key="1">
    <source>
        <dbReference type="ARBA" id="ARBA00004571"/>
    </source>
</evidence>
<keyword evidence="10 14" id="KW-0798">TonB box</keyword>
<comment type="subcellular location">
    <subcellularLocation>
        <location evidence="1 13">Cell outer membrane</location>
        <topology evidence="1 13">Multi-pass membrane protein</topology>
    </subcellularLocation>
</comment>
<evidence type="ECO:0000259" key="16">
    <source>
        <dbReference type="Pfam" id="PF07715"/>
    </source>
</evidence>
<dbReference type="FunFam" id="2.170.130.10:FF:000001">
    <property type="entry name" value="Catecholate siderophore TonB-dependent receptor"/>
    <property type="match status" value="1"/>
</dbReference>
<dbReference type="InterPro" id="IPR039426">
    <property type="entry name" value="TonB-dep_rcpt-like"/>
</dbReference>
<dbReference type="Proteomes" id="UP000217507">
    <property type="component" value="Chromosome"/>
</dbReference>
<feature type="domain" description="TonB-dependent receptor-like beta-barrel" evidence="15">
    <location>
        <begin position="400"/>
        <end position="832"/>
    </location>
</feature>
<sequence>MKRCDLTAGIRLWLFVSIWAYLAQPGLAEEKILDIPQLGNIDFPATSAKLLVQKPSPTNPPATSGEVIGITGVKANPTEKGVEVILETTAGDKLQVANRSTGNNFIADITGGQLSLPDGNAFTFKSEKPIEGITEIIVTNIDANTVRVTVVGQKALPAVELFDDNTGLIFTVASMATTAQKPEEKPEEQPAAQQDDPIELVVTGEADSYRVPNASAATRTDTPLRDIPQSIQVVPQQVLKDQQVNTLNEALQNVSGVIQTASNYSQFASFTIRGFNSFDQGGNNFTRNGLGYRFGSQGTNFSNIERIEVLRGPGSVLFGSGNPGGTINIVTKQPLSEPFYSVEAAIGSYDFYRGAIDLSGPLDDSKTALYRLNASYEKADNFVDFNDRENFSVASTLSFALGENTTLTLDQEYNKVNQGYYNGVPAVGTVLPNLNGRIPRNRSIGQADSTYSPEIVRVGYNLEHKFSEDWLLRNAFYYSHFYNKTRDTYFANALDPDQRTLQRGVQDADDRYQTYDLSTNVVGKFSTGSIKHQLLFGVDLSRYDQYQSEYEGRTGTPLDLFNPDYRPERFEVLFAGNEATLTDSLGVYIQDQVTFAENFKLLLGGRFDIFEQTKTDRLSNTEQFQSGSAFSPRVGIVYQPIPPISLYASYSRSFTPTIGRASDGEQFEPGRGTQYEIGVKADINEKLSATLAFYDLTRSNVTTNDPANPEFSIQTGEQNSRGIELNVAGEILPGWNIIAGYAYTDARITQDNSLPIGNRLNNVPEHSLSLWTTYELQKGNLQGLGFGLGLFYLGDRQGDLANSFNLPSYLRTDAAIFYKRDRFRAALNIRNLFDLKYFESAYSDLTVYPAEPLTLQGTVSWQF</sequence>
<keyword evidence="6 13" id="KW-0812">Transmembrane</keyword>
<proteinExistence type="inferred from homology"/>
<evidence type="ECO:0000256" key="7">
    <source>
        <dbReference type="ARBA" id="ARBA00022729"/>
    </source>
</evidence>
<dbReference type="InterPro" id="IPR037066">
    <property type="entry name" value="Plug_dom_sf"/>
</dbReference>
<evidence type="ECO:0000256" key="2">
    <source>
        <dbReference type="ARBA" id="ARBA00009810"/>
    </source>
</evidence>
<keyword evidence="5" id="KW-0410">Iron transport</keyword>
<dbReference type="Pfam" id="PF07715">
    <property type="entry name" value="Plug"/>
    <property type="match status" value="1"/>
</dbReference>
<dbReference type="GO" id="GO:0038023">
    <property type="term" value="F:signaling receptor activity"/>
    <property type="evidence" value="ECO:0007669"/>
    <property type="project" value="InterPro"/>
</dbReference>
<name>A0A1Z4KFS7_ANAVA</name>
<keyword evidence="9" id="KW-0406">Ion transport</keyword>
<dbReference type="SUPFAM" id="SSF56935">
    <property type="entry name" value="Porins"/>
    <property type="match status" value="1"/>
</dbReference>
<evidence type="ECO:0000256" key="12">
    <source>
        <dbReference type="ARBA" id="ARBA00023237"/>
    </source>
</evidence>
<evidence type="ECO:0000256" key="3">
    <source>
        <dbReference type="ARBA" id="ARBA00022448"/>
    </source>
</evidence>
<comment type="similarity">
    <text evidence="2 13 14">Belongs to the TonB-dependent receptor family.</text>
</comment>
<protein>
    <submittedName>
        <fullName evidence="18">Ferrichrome iron receptor</fullName>
    </submittedName>
</protein>
<keyword evidence="8" id="KW-0408">Iron</keyword>
<gene>
    <name evidence="18" type="ORF">NIES23_05790</name>
</gene>
<keyword evidence="18" id="KW-0675">Receptor</keyword>
<keyword evidence="12 13" id="KW-0998">Cell outer membrane</keyword>
<dbReference type="CDD" id="cd01347">
    <property type="entry name" value="ligand_gated_channel"/>
    <property type="match status" value="1"/>
</dbReference>
<evidence type="ECO:0000259" key="17">
    <source>
        <dbReference type="Pfam" id="PF11741"/>
    </source>
</evidence>
<dbReference type="Gene3D" id="2.40.170.20">
    <property type="entry name" value="TonB-dependent receptor, beta-barrel domain"/>
    <property type="match status" value="1"/>
</dbReference>
<evidence type="ECO:0000256" key="11">
    <source>
        <dbReference type="ARBA" id="ARBA00023136"/>
    </source>
</evidence>
<evidence type="ECO:0000256" key="9">
    <source>
        <dbReference type="ARBA" id="ARBA00023065"/>
    </source>
</evidence>
<evidence type="ECO:0000256" key="5">
    <source>
        <dbReference type="ARBA" id="ARBA00022496"/>
    </source>
</evidence>
<evidence type="ECO:0000313" key="19">
    <source>
        <dbReference type="Proteomes" id="UP000217507"/>
    </source>
</evidence>